<keyword evidence="2" id="KW-1185">Reference proteome</keyword>
<dbReference type="OrthoDB" id="3218228at2"/>
<dbReference type="Gene3D" id="1.10.10.10">
    <property type="entry name" value="Winged helix-like DNA-binding domain superfamily/Winged helix DNA-binding domain"/>
    <property type="match status" value="1"/>
</dbReference>
<evidence type="ECO:0000313" key="1">
    <source>
        <dbReference type="EMBL" id="TMR41520.1"/>
    </source>
</evidence>
<dbReference type="Proteomes" id="UP000305238">
    <property type="component" value="Unassembled WGS sequence"/>
</dbReference>
<gene>
    <name evidence="1" type="ORF">ETD96_05225</name>
</gene>
<dbReference type="AlphaFoldDB" id="A0A5S4HK86"/>
<sequence length="369" mass="39875">MLSTAAAERLQGDPCWLLVVSGSGAAKTETVMPLAGAGAVIVSTISGEAALLSGTSEKERSKDATGGLLRKIGSDGLLVIKDFTSIISMHRDTRASVMAALREVCDGRWDRDIGADGGKTLTWKGRLVVIGAVTTAWDSAHSVVSAMGDRFVLVRVDSAKSHSRRAAGLQALRNTNHETDMREQLSHCVGRLLDGVQRDAEVTLTDDEMLALLDLADIVTLARTAVERDYAGNVVQAHAPEMPTRFTKQLGQIVRGGIALGMPREEALAVAVRCAGDSMPPLRLRVLLDVAAHPDSPTRDVVKRLQLPRKTVDRVLQELHLLGLLTVDEVEYGNDRVRWIYSLAEEISRPAVEKLARNVTPPAREDENS</sequence>
<organism evidence="1 2">
    <name type="scientific">Actinomadura geliboluensis</name>
    <dbReference type="NCBI Taxonomy" id="882440"/>
    <lineage>
        <taxon>Bacteria</taxon>
        <taxon>Bacillati</taxon>
        <taxon>Actinomycetota</taxon>
        <taxon>Actinomycetes</taxon>
        <taxon>Streptosporangiales</taxon>
        <taxon>Thermomonosporaceae</taxon>
        <taxon>Actinomadura</taxon>
    </lineage>
</organism>
<accession>A0A5S4HK86</accession>
<evidence type="ECO:0000313" key="2">
    <source>
        <dbReference type="Proteomes" id="UP000305238"/>
    </source>
</evidence>
<proteinExistence type="predicted"/>
<protein>
    <submittedName>
        <fullName evidence="1">ArsR family transcriptional regulator</fullName>
    </submittedName>
</protein>
<dbReference type="RefSeq" id="WP_138634889.1">
    <property type="nucleotide sequence ID" value="NZ_VCKZ01000020.1"/>
</dbReference>
<comment type="caution">
    <text evidence="1">The sequence shown here is derived from an EMBL/GenBank/DDBJ whole genome shotgun (WGS) entry which is preliminary data.</text>
</comment>
<dbReference type="InterPro" id="IPR036390">
    <property type="entry name" value="WH_DNA-bd_sf"/>
</dbReference>
<reference evidence="1 2" key="1">
    <citation type="submission" date="2019-05" db="EMBL/GenBank/DDBJ databases">
        <title>Draft genome sequence of Actinomadura geliboluensis A8036.</title>
        <authorList>
            <person name="Saricaoglu S."/>
            <person name="Isik K."/>
        </authorList>
    </citation>
    <scope>NUCLEOTIDE SEQUENCE [LARGE SCALE GENOMIC DNA]</scope>
    <source>
        <strain evidence="1 2">A8036</strain>
    </source>
</reference>
<dbReference type="InterPro" id="IPR036388">
    <property type="entry name" value="WH-like_DNA-bd_sf"/>
</dbReference>
<dbReference type="EMBL" id="VCKZ01000020">
    <property type="protein sequence ID" value="TMR41520.1"/>
    <property type="molecule type" value="Genomic_DNA"/>
</dbReference>
<dbReference type="SUPFAM" id="SSF46785">
    <property type="entry name" value="Winged helix' DNA-binding domain"/>
    <property type="match status" value="1"/>
</dbReference>
<name>A0A5S4HK86_9ACTN</name>